<protein>
    <submittedName>
        <fullName evidence="1">Uncharacterized protein</fullName>
    </submittedName>
</protein>
<keyword evidence="2" id="KW-1185">Reference proteome</keyword>
<proteinExistence type="predicted"/>
<evidence type="ECO:0000313" key="2">
    <source>
        <dbReference type="Proteomes" id="UP000197065"/>
    </source>
</evidence>
<name>A0A212R6U0_9PROT</name>
<sequence>MPGDVRLGSVDELSTVALNRLSALARDIADQAARPVATASRRSRQS</sequence>
<reference evidence="1 2" key="1">
    <citation type="submission" date="2017-06" db="EMBL/GenBank/DDBJ databases">
        <authorList>
            <person name="Kim H.J."/>
            <person name="Triplett B.A."/>
        </authorList>
    </citation>
    <scope>NUCLEOTIDE SEQUENCE [LARGE SCALE GENOMIC DNA]</scope>
    <source>
        <strain evidence="1 2">B29T1</strain>
    </source>
</reference>
<dbReference type="Proteomes" id="UP000197065">
    <property type="component" value="Unassembled WGS sequence"/>
</dbReference>
<gene>
    <name evidence="1" type="ORF">SAMN07250955_10632</name>
</gene>
<accession>A0A212R6U0</accession>
<evidence type="ECO:0000313" key="1">
    <source>
        <dbReference type="EMBL" id="SNB67733.1"/>
    </source>
</evidence>
<organism evidence="1 2">
    <name type="scientific">Arboricoccus pini</name>
    <dbReference type="NCBI Taxonomy" id="1963835"/>
    <lineage>
        <taxon>Bacteria</taxon>
        <taxon>Pseudomonadati</taxon>
        <taxon>Pseudomonadota</taxon>
        <taxon>Alphaproteobacteria</taxon>
        <taxon>Geminicoccales</taxon>
        <taxon>Geminicoccaceae</taxon>
        <taxon>Arboricoccus</taxon>
    </lineage>
</organism>
<dbReference type="AlphaFoldDB" id="A0A212R6U0"/>
<dbReference type="EMBL" id="FYEH01000006">
    <property type="protein sequence ID" value="SNB67733.1"/>
    <property type="molecule type" value="Genomic_DNA"/>
</dbReference>